<reference evidence="1" key="1">
    <citation type="journal article" date="2020" name="Nature">
        <title>Giant virus diversity and host interactions through global metagenomics.</title>
        <authorList>
            <person name="Schulz F."/>
            <person name="Roux S."/>
            <person name="Paez-Espino D."/>
            <person name="Jungbluth S."/>
            <person name="Walsh D.A."/>
            <person name="Denef V.J."/>
            <person name="McMahon K.D."/>
            <person name="Konstantinidis K.T."/>
            <person name="Eloe-Fadrosh E.A."/>
            <person name="Kyrpides N.C."/>
            <person name="Woyke T."/>
        </authorList>
    </citation>
    <scope>NUCLEOTIDE SEQUENCE</scope>
    <source>
        <strain evidence="1">GVMAG-S-3300012919-55</strain>
    </source>
</reference>
<dbReference type="AlphaFoldDB" id="A0A6C0KLB9"/>
<evidence type="ECO:0000313" key="1">
    <source>
        <dbReference type="EMBL" id="QHU18083.1"/>
    </source>
</evidence>
<dbReference type="EMBL" id="MN740923">
    <property type="protein sequence ID" value="QHU18083.1"/>
    <property type="molecule type" value="Genomic_DNA"/>
</dbReference>
<name>A0A6C0KLB9_9ZZZZ</name>
<organism evidence="1">
    <name type="scientific">viral metagenome</name>
    <dbReference type="NCBI Taxonomy" id="1070528"/>
    <lineage>
        <taxon>unclassified sequences</taxon>
        <taxon>metagenomes</taxon>
        <taxon>organismal metagenomes</taxon>
    </lineage>
</organism>
<accession>A0A6C0KLB9</accession>
<proteinExistence type="predicted"/>
<sequence length="65" mass="7949">MQLNMKDCSPKEFSKMVFIMNAIEDGWNVKKRNGLYIFSKHNGKEKQVYEEKYLEQFVKKYFKFN</sequence>
<protein>
    <submittedName>
        <fullName evidence="1">Uncharacterized protein</fullName>
    </submittedName>
</protein>